<keyword evidence="3" id="KW-1185">Reference proteome</keyword>
<dbReference type="GeneID" id="66979581"/>
<gene>
    <name evidence="2" type="ORF">ACHE_20680S</name>
</gene>
<accession>A0A7R7VIX0</accession>
<feature type="compositionally biased region" description="Low complexity" evidence="1">
    <location>
        <begin position="146"/>
        <end position="158"/>
    </location>
</feature>
<dbReference type="EMBL" id="AP024417">
    <property type="protein sequence ID" value="BCR85222.1"/>
    <property type="molecule type" value="Genomic_DNA"/>
</dbReference>
<reference evidence="2" key="1">
    <citation type="submission" date="2021-01" db="EMBL/GenBank/DDBJ databases">
        <authorList>
            <consortium name="Aspergillus chevalieri M1 genome sequencing consortium"/>
            <person name="Kazuki M."/>
            <person name="Futagami T."/>
        </authorList>
    </citation>
    <scope>NUCLEOTIDE SEQUENCE</scope>
    <source>
        <strain evidence="2">M1</strain>
    </source>
</reference>
<dbReference type="RefSeq" id="XP_043133744.1">
    <property type="nucleotide sequence ID" value="XM_043285010.1"/>
</dbReference>
<organism evidence="2 3">
    <name type="scientific">Aspergillus chevalieri</name>
    <name type="common">Eurotium chevalieri</name>
    <dbReference type="NCBI Taxonomy" id="182096"/>
    <lineage>
        <taxon>Eukaryota</taxon>
        <taxon>Fungi</taxon>
        <taxon>Dikarya</taxon>
        <taxon>Ascomycota</taxon>
        <taxon>Pezizomycotina</taxon>
        <taxon>Eurotiomycetes</taxon>
        <taxon>Eurotiomycetidae</taxon>
        <taxon>Eurotiales</taxon>
        <taxon>Aspergillaceae</taxon>
        <taxon>Aspergillus</taxon>
        <taxon>Aspergillus subgen. Aspergillus</taxon>
    </lineage>
</organism>
<feature type="region of interest" description="Disordered" evidence="1">
    <location>
        <begin position="130"/>
        <end position="178"/>
    </location>
</feature>
<protein>
    <submittedName>
        <fullName evidence="2">Uncharacterized protein</fullName>
    </submittedName>
</protein>
<name>A0A7R7VIX0_ASPCH</name>
<proteinExistence type="predicted"/>
<dbReference type="Proteomes" id="UP000637239">
    <property type="component" value="Chromosome 2"/>
</dbReference>
<evidence type="ECO:0000313" key="2">
    <source>
        <dbReference type="EMBL" id="BCR85222.1"/>
    </source>
</evidence>
<evidence type="ECO:0000313" key="3">
    <source>
        <dbReference type="Proteomes" id="UP000637239"/>
    </source>
</evidence>
<dbReference type="KEGG" id="ache:ACHE_20680S"/>
<dbReference type="AlphaFoldDB" id="A0A7R7VIX0"/>
<evidence type="ECO:0000256" key="1">
    <source>
        <dbReference type="SAM" id="MobiDB-lite"/>
    </source>
</evidence>
<reference evidence="2" key="2">
    <citation type="submission" date="2021-02" db="EMBL/GenBank/DDBJ databases">
        <title>Aspergillus chevalieri M1 genome sequence.</title>
        <authorList>
            <person name="Kadooka C."/>
            <person name="Mori K."/>
            <person name="Futagami T."/>
        </authorList>
    </citation>
    <scope>NUCLEOTIDE SEQUENCE</scope>
    <source>
        <strain evidence="2">M1</strain>
    </source>
</reference>
<sequence>MALSQALPTAINLPPRALALTLPYHPTRTYCRDETLYGPTQSTGTAAWSHWQTGHAGMLNSRSTRLRTEARCSSYLRVPRVSRPPPYKPPSISQAQHITQSKLTAGVSPPVNLVSDTKHCLMSRHGMTRRITPTSPISRPARPWCHCQNTAQHQQQQHKQPDHSNVSHSPPSLLRRDI</sequence>